<dbReference type="PANTHER" id="PTHR42899">
    <property type="entry name" value="SPERMATOGENESIS-ASSOCIATED PROTEIN 20"/>
    <property type="match status" value="1"/>
</dbReference>
<dbReference type="SUPFAM" id="SSF48208">
    <property type="entry name" value="Six-hairpin glycosidases"/>
    <property type="match status" value="1"/>
</dbReference>
<comment type="caution">
    <text evidence="2">The sequence shown here is derived from an EMBL/GenBank/DDBJ whole genome shotgun (WGS) entry which is preliminary data.</text>
</comment>
<dbReference type="InterPro" id="IPR012341">
    <property type="entry name" value="6hp_glycosidase-like_sf"/>
</dbReference>
<gene>
    <name evidence="2" type="ORF">PV02_07515</name>
</gene>
<feature type="domain" description="Spermatogenesis-associated protein 20-like TRX" evidence="1">
    <location>
        <begin position="13"/>
        <end position="174"/>
    </location>
</feature>
<accession>A0AAE3KYD3</accession>
<dbReference type="InterPro" id="IPR008928">
    <property type="entry name" value="6-hairpin_glycosidase_sf"/>
</dbReference>
<dbReference type="PANTHER" id="PTHR42899:SF1">
    <property type="entry name" value="SPERMATOGENESIS-ASSOCIATED PROTEIN 20"/>
    <property type="match status" value="1"/>
</dbReference>
<dbReference type="EMBL" id="JTEO01000004">
    <property type="protein sequence ID" value="MCQ6962914.1"/>
    <property type="molecule type" value="Genomic_DNA"/>
</dbReference>
<name>A0AAE3KYD3_9EURY</name>
<keyword evidence="3" id="KW-1185">Reference proteome</keyword>
<dbReference type="GO" id="GO:0004553">
    <property type="term" value="F:hydrolase activity, hydrolyzing O-glycosyl compounds"/>
    <property type="evidence" value="ECO:0007669"/>
    <property type="project" value="InterPro"/>
</dbReference>
<evidence type="ECO:0000313" key="3">
    <source>
        <dbReference type="Proteomes" id="UP001206983"/>
    </source>
</evidence>
<evidence type="ECO:0000313" key="2">
    <source>
        <dbReference type="EMBL" id="MCQ6962914.1"/>
    </source>
</evidence>
<dbReference type="Proteomes" id="UP001206983">
    <property type="component" value="Unassembled WGS sequence"/>
</dbReference>
<reference evidence="2 3" key="1">
    <citation type="journal article" date="2011" name="Appl. Environ. Microbiol.">
        <title>Methanogenic archaea isolated from Taiwan's Chelungpu fault.</title>
        <authorList>
            <person name="Wu S.Y."/>
            <person name="Lai M.C."/>
        </authorList>
    </citation>
    <scope>NUCLEOTIDE SEQUENCE [LARGE SCALE GENOMIC DNA]</scope>
    <source>
        <strain evidence="2 3">St545Mb</strain>
    </source>
</reference>
<dbReference type="InterPro" id="IPR004879">
    <property type="entry name" value="Ssp411-like_TRX"/>
</dbReference>
<dbReference type="CDD" id="cd02955">
    <property type="entry name" value="SSP411"/>
    <property type="match status" value="1"/>
</dbReference>
<dbReference type="Gene3D" id="3.40.30.10">
    <property type="entry name" value="Glutaredoxin"/>
    <property type="match status" value="1"/>
</dbReference>
<proteinExistence type="predicted"/>
<dbReference type="InterPro" id="IPR024705">
    <property type="entry name" value="Ssp411"/>
</dbReference>
<dbReference type="PIRSF" id="PIRSF006402">
    <property type="entry name" value="UCP006402_thioredoxin"/>
    <property type="match status" value="1"/>
</dbReference>
<dbReference type="AlphaFoldDB" id="A0AAE3KYD3"/>
<dbReference type="SUPFAM" id="SSF52833">
    <property type="entry name" value="Thioredoxin-like"/>
    <property type="match status" value="1"/>
</dbReference>
<dbReference type="GO" id="GO:0000272">
    <property type="term" value="P:polysaccharide catabolic process"/>
    <property type="evidence" value="ECO:0007669"/>
    <property type="project" value="UniProtKB-KW"/>
</dbReference>
<dbReference type="Pfam" id="PF03190">
    <property type="entry name" value="Thioredox_DsbH"/>
    <property type="match status" value="1"/>
</dbReference>
<evidence type="ECO:0000259" key="1">
    <source>
        <dbReference type="Pfam" id="PF03190"/>
    </source>
</evidence>
<organism evidence="2 3">
    <name type="scientific">Methanolobus chelungpuianus</name>
    <dbReference type="NCBI Taxonomy" id="502115"/>
    <lineage>
        <taxon>Archaea</taxon>
        <taxon>Methanobacteriati</taxon>
        <taxon>Methanobacteriota</taxon>
        <taxon>Stenosarchaea group</taxon>
        <taxon>Methanomicrobia</taxon>
        <taxon>Methanosarcinales</taxon>
        <taxon>Methanosarcinaceae</taxon>
        <taxon>Methanolobus</taxon>
    </lineage>
</organism>
<dbReference type="InterPro" id="IPR036249">
    <property type="entry name" value="Thioredoxin-like_sf"/>
</dbReference>
<dbReference type="Gene3D" id="1.50.10.10">
    <property type="match status" value="2"/>
</dbReference>
<protein>
    <submittedName>
        <fullName evidence="2">Thioredoxin</fullName>
    </submittedName>
</protein>
<sequence>MQEQKPDSREQKTNRLAAEKSPYLLQHAHNPVDWYPWGEEAFNKAKEDDKPIFLSIGYSTCHWCHVMERESFEDPQVAELMNEAFIPVKVDREERPDIDSIYMSVCQAVTGRGGWPLSIIMTPDRKPFMAATYIPKESRYGMAGMLDLVPAVSSMWNKKREELLANADDIVSAISGSMRESTGGPGLDENTLERAYQMLRNSFDPANAGFGTAPKFPTPHHLTFLLRYWKRSEEPMALEMVKSTLRAMRMGGIYDHVGFGFHRYSTDSRWLLPHFEKMLYDQALIAIALVETYQVTRDPLYRENAEEIFSYVLRDMRSPEGGFYSAEDADSEGEEGKFYLWTEEELEEVLGEIDAKLIREIFMTSPEGNFLDESSRTRNGRNILHLKESLRETAVRRGDNYEVLRRSYEDSRRKLFEHRERRVHPAKDDKVMTDWNGLMIAALAKAARAFEEPAYAREAVTTADFLLSRMLGPEGKLFHRFREGEVAVEAFLDDYAFMIWGLTELYQATFNTEYLKNALYLNDQLLARFRDNVHGGFFHTAEDSEKLILRSKEIYDGAIPSGNSVCALNLLQLGRITGNINLENKAYEIMQLFSGQVSRMPIGYTQLLCALDFSVGPSREIVVVGNPESIETEGIISDINKEFIPNKVVILKPAGTEEEISSIAEYVSDMSMKDGRTTVHICQNYNCNLPSSDREEILRQLKD</sequence>